<comment type="caution">
    <text evidence="1">The sequence shown here is derived from an EMBL/GenBank/DDBJ whole genome shotgun (WGS) entry which is preliminary data.</text>
</comment>
<gene>
    <name evidence="1" type="ORF">SAMN04487973_1345</name>
</gene>
<keyword evidence="2" id="KW-1185">Reference proteome</keyword>
<proteinExistence type="predicted"/>
<evidence type="ECO:0000313" key="1">
    <source>
        <dbReference type="EMBL" id="SER95695.1"/>
    </source>
</evidence>
<organism evidence="1 2">
    <name type="scientific">Pediococcus ethanolidurans</name>
    <dbReference type="NCBI Taxonomy" id="319653"/>
    <lineage>
        <taxon>Bacteria</taxon>
        <taxon>Bacillati</taxon>
        <taxon>Bacillota</taxon>
        <taxon>Bacilli</taxon>
        <taxon>Lactobacillales</taxon>
        <taxon>Lactobacillaceae</taxon>
        <taxon>Pediococcus</taxon>
    </lineage>
</organism>
<dbReference type="Proteomes" id="UP000182818">
    <property type="component" value="Unassembled WGS sequence"/>
</dbReference>
<dbReference type="RefSeq" id="WP_236698999.1">
    <property type="nucleotide sequence ID" value="NZ_BJYP01000056.1"/>
</dbReference>
<evidence type="ECO:0000313" key="2">
    <source>
        <dbReference type="Proteomes" id="UP000182818"/>
    </source>
</evidence>
<reference evidence="1 2" key="1">
    <citation type="submission" date="2016-10" db="EMBL/GenBank/DDBJ databases">
        <authorList>
            <person name="Varghese N."/>
            <person name="Submissions S."/>
        </authorList>
    </citation>
    <scope>NUCLEOTIDE SEQUENCE [LARGE SCALE GENOMIC DNA]</scope>
    <source>
        <strain evidence="1 2">CGMCC 1.3889</strain>
    </source>
</reference>
<dbReference type="GeneID" id="76044543"/>
<dbReference type="Pfam" id="PF08843">
    <property type="entry name" value="AbiEii"/>
    <property type="match status" value="1"/>
</dbReference>
<sequence length="286" mass="32729">MKQQFRNGMQFKAYVKKLAKENDVTAQLILQEIMLDELLERLSVSTYKNNMVLKGGFLIASLIGVDTRSTMDLDTTLVGYPLSLKSITNAFTDICSIEVDNDQIEMTVVNVEPIRKDDEYGGYRVHIDAVILDVQTVIKVDVSTGDKMTPKEIHYKHKLITEDRKIPILAYNLETVLAEKLESIVARGNANTRAKDFYDVYQLNKLEQQNIDFPLLKKAILRTAEKRKTTSFLTDYSSRLDSVKETPVLIRLWKRYGEDHDYAEGIDFVDTVDAAKELLDFAKRSM</sequence>
<dbReference type="InterPro" id="IPR014942">
    <property type="entry name" value="AbiEii"/>
</dbReference>
<accession>A0A1H9TEN5</accession>
<protein>
    <submittedName>
        <fullName evidence="1">Predicted nucleotidyltransferase component of viral defense system</fullName>
    </submittedName>
</protein>
<dbReference type="EMBL" id="FOGK01000034">
    <property type="protein sequence ID" value="SER95695.1"/>
    <property type="molecule type" value="Genomic_DNA"/>
</dbReference>
<name>A0A1H9TEN5_9LACO</name>